<dbReference type="Proteomes" id="UP001324634">
    <property type="component" value="Chromosome"/>
</dbReference>
<dbReference type="SUPFAM" id="SSF117782">
    <property type="entry name" value="YbjQ-like"/>
    <property type="match status" value="1"/>
</dbReference>
<evidence type="ECO:0000313" key="3">
    <source>
        <dbReference type="Proteomes" id="UP001324634"/>
    </source>
</evidence>
<feature type="region of interest" description="Disordered" evidence="1">
    <location>
        <begin position="94"/>
        <end position="140"/>
    </location>
</feature>
<name>A0AAX4HIT8_9BACT</name>
<organism evidence="2 3">
    <name type="scientific">Peredibacter starrii</name>
    <dbReference type="NCBI Taxonomy" id="28202"/>
    <lineage>
        <taxon>Bacteria</taxon>
        <taxon>Pseudomonadati</taxon>
        <taxon>Bdellovibrionota</taxon>
        <taxon>Bacteriovoracia</taxon>
        <taxon>Bacteriovoracales</taxon>
        <taxon>Bacteriovoracaceae</taxon>
        <taxon>Peredibacter</taxon>
    </lineage>
</organism>
<protein>
    <submittedName>
        <fullName evidence="2">Uncharacterized protein</fullName>
    </submittedName>
</protein>
<keyword evidence="3" id="KW-1185">Reference proteome</keyword>
<evidence type="ECO:0000313" key="2">
    <source>
        <dbReference type="EMBL" id="WPU63156.1"/>
    </source>
</evidence>
<dbReference type="AlphaFoldDB" id="A0AAX4HIT8"/>
<dbReference type="InterPro" id="IPR035439">
    <property type="entry name" value="UPF0145_dom_sf"/>
</dbReference>
<feature type="region of interest" description="Disordered" evidence="1">
    <location>
        <begin position="16"/>
        <end position="80"/>
    </location>
</feature>
<dbReference type="EMBL" id="CP139487">
    <property type="protein sequence ID" value="WPU63156.1"/>
    <property type="molecule type" value="Genomic_DNA"/>
</dbReference>
<feature type="compositionally biased region" description="Low complexity" evidence="1">
    <location>
        <begin position="118"/>
        <end position="131"/>
    </location>
</feature>
<feature type="compositionally biased region" description="Low complexity" evidence="1">
    <location>
        <begin position="51"/>
        <end position="70"/>
    </location>
</feature>
<proteinExistence type="predicted"/>
<accession>A0AAX4HIT8</accession>
<dbReference type="KEGG" id="psti:SOO65_10715"/>
<reference evidence="2 3" key="1">
    <citation type="submission" date="2023-11" db="EMBL/GenBank/DDBJ databases">
        <title>Peredibacter starrii A3.12.</title>
        <authorList>
            <person name="Mitchell R.J."/>
        </authorList>
    </citation>
    <scope>NUCLEOTIDE SEQUENCE [LARGE SCALE GENOMIC DNA]</scope>
    <source>
        <strain evidence="2 3">A3.12</strain>
    </source>
</reference>
<feature type="compositionally biased region" description="Low complexity" evidence="1">
    <location>
        <begin position="95"/>
        <end position="111"/>
    </location>
</feature>
<dbReference type="Gene3D" id="3.30.110.70">
    <property type="entry name" value="Hypothetical protein apc22750. Chain B"/>
    <property type="match status" value="1"/>
</dbReference>
<sequence>MSSNKKDLTRIEDLGEYIHELNADEDLPPEPDFPSELPDLPETPEDEVETSFETSFETDFGASTEESSTFETEDIQFGADTTEEVTDFGRDAFSTEETTFETSEPESTFTTEPEEEFTSQAEPEFSSEPEPLFATEPGPEPEPVYTPPKHEYKAPENFEDLKKFSESSSFTGMASEGNPSFSVLIKNVRYIEDVNDIVTLLKELSLLIDPEEQIKNRLMRGMLLVPRISEYAAIFLAHKLRRFDIDIQVGLSDEIHPPKHQEVPETGIVSKHNLYQNQTHSFHFDDPKLEISQIIVSATSGLEGYQVMRYMGVASEHKMLDSHIVEDEGSEEIPRHYQELAQKLKAHALKAHSNAVVGLNYQLTPIPSEFGIGGYKYRLTCTGNLVWVNKL</sequence>
<dbReference type="RefSeq" id="WP_321389354.1">
    <property type="nucleotide sequence ID" value="NZ_CP139487.1"/>
</dbReference>
<evidence type="ECO:0000256" key="1">
    <source>
        <dbReference type="SAM" id="MobiDB-lite"/>
    </source>
</evidence>
<gene>
    <name evidence="2" type="ORF">SOO65_10715</name>
</gene>